<keyword evidence="6" id="KW-1185">Reference proteome</keyword>
<dbReference type="InterPro" id="IPR003439">
    <property type="entry name" value="ABC_transporter-like_ATP-bd"/>
</dbReference>
<dbReference type="EMBL" id="CP042906">
    <property type="protein sequence ID" value="QEX15095.1"/>
    <property type="molecule type" value="Genomic_DNA"/>
</dbReference>
<evidence type="ECO:0000313" key="5">
    <source>
        <dbReference type="EMBL" id="QEX15095.1"/>
    </source>
</evidence>
<dbReference type="GO" id="GO:0016887">
    <property type="term" value="F:ATP hydrolysis activity"/>
    <property type="evidence" value="ECO:0007669"/>
    <property type="project" value="InterPro"/>
</dbReference>
<evidence type="ECO:0000313" key="6">
    <source>
        <dbReference type="Proteomes" id="UP000326202"/>
    </source>
</evidence>
<evidence type="ECO:0000256" key="2">
    <source>
        <dbReference type="ARBA" id="ARBA00022741"/>
    </source>
</evidence>
<dbReference type="GO" id="GO:1903806">
    <property type="term" value="P:L-isoleucine import across plasma membrane"/>
    <property type="evidence" value="ECO:0007669"/>
    <property type="project" value="TreeGrafter"/>
</dbReference>
<accession>A0A5J6MF89</accession>
<reference evidence="5 6" key="1">
    <citation type="submission" date="2019-08" db="EMBL/GenBank/DDBJ databases">
        <title>Hyperibacter terrae gen. nov., sp. nov. and Hyperibacter viscosus sp. nov., two new members in the family Rhodospirillaceae isolated from the rhizosphere of Hypericum perforatum.</title>
        <authorList>
            <person name="Noviana Z."/>
        </authorList>
    </citation>
    <scope>NUCLEOTIDE SEQUENCE [LARGE SCALE GENOMIC DNA]</scope>
    <source>
        <strain evidence="5 6">R5913</strain>
    </source>
</reference>
<dbReference type="CDD" id="cd03219">
    <property type="entry name" value="ABC_Mj1267_LivG_branched"/>
    <property type="match status" value="1"/>
</dbReference>
<dbReference type="GO" id="GO:1903805">
    <property type="term" value="P:L-valine import across plasma membrane"/>
    <property type="evidence" value="ECO:0007669"/>
    <property type="project" value="TreeGrafter"/>
</dbReference>
<dbReference type="KEGG" id="htq:FRZ44_03750"/>
<dbReference type="SUPFAM" id="SSF52540">
    <property type="entry name" value="P-loop containing nucleoside triphosphate hydrolases"/>
    <property type="match status" value="1"/>
</dbReference>
<proteinExistence type="predicted"/>
<dbReference type="AlphaFoldDB" id="A0A5J6MF89"/>
<evidence type="ECO:0000259" key="4">
    <source>
        <dbReference type="PROSITE" id="PS50893"/>
    </source>
</evidence>
<dbReference type="GO" id="GO:0015192">
    <property type="term" value="F:L-phenylalanine transmembrane transporter activity"/>
    <property type="evidence" value="ECO:0007669"/>
    <property type="project" value="TreeGrafter"/>
</dbReference>
<keyword evidence="3 5" id="KW-0067">ATP-binding</keyword>
<dbReference type="InterPro" id="IPR051120">
    <property type="entry name" value="ABC_AA/LPS_Transport"/>
</dbReference>
<keyword evidence="2" id="KW-0547">Nucleotide-binding</keyword>
<dbReference type="RefSeq" id="WP_151175582.1">
    <property type="nucleotide sequence ID" value="NZ_CP042906.1"/>
</dbReference>
<evidence type="ECO:0000256" key="1">
    <source>
        <dbReference type="ARBA" id="ARBA00022448"/>
    </source>
</evidence>
<feature type="domain" description="ABC transporter" evidence="4">
    <location>
        <begin position="10"/>
        <end position="250"/>
    </location>
</feature>
<protein>
    <submittedName>
        <fullName evidence="5">ABC transporter ATP-binding protein</fullName>
    </submittedName>
</protein>
<dbReference type="OrthoDB" id="9779872at2"/>
<dbReference type="PANTHER" id="PTHR45772:SF7">
    <property type="entry name" value="AMINO ACID ABC TRANSPORTER ATP-BINDING PROTEIN"/>
    <property type="match status" value="1"/>
</dbReference>
<organism evidence="5 6">
    <name type="scientific">Hypericibacter terrae</name>
    <dbReference type="NCBI Taxonomy" id="2602015"/>
    <lineage>
        <taxon>Bacteria</taxon>
        <taxon>Pseudomonadati</taxon>
        <taxon>Pseudomonadota</taxon>
        <taxon>Alphaproteobacteria</taxon>
        <taxon>Rhodospirillales</taxon>
        <taxon>Dongiaceae</taxon>
        <taxon>Hypericibacter</taxon>
    </lineage>
</organism>
<name>A0A5J6MF89_9PROT</name>
<dbReference type="Pfam" id="PF00005">
    <property type="entry name" value="ABC_tran"/>
    <property type="match status" value="1"/>
</dbReference>
<dbReference type="GO" id="GO:0015188">
    <property type="term" value="F:L-isoleucine transmembrane transporter activity"/>
    <property type="evidence" value="ECO:0007669"/>
    <property type="project" value="TreeGrafter"/>
</dbReference>
<evidence type="ECO:0000256" key="3">
    <source>
        <dbReference type="ARBA" id="ARBA00022840"/>
    </source>
</evidence>
<sequence>MAASEQTPLLSVRNVSKQFGALTAVKDLSFEVNEGDVLGIGGPNGAGKTTLFEVISGLNPATRGTILFRGQDITHSPPEAICHVGVARTFQLNAGFDSLSVRDNVRVAAYFGQDNRRVPGLAIGKEVEAKVDAAIAAVGLKGREHLITGQLPVLDRKLLMLAGAIATSPKLLLMDEPVGGLNPKEIDQMMALVRSLRASGITIILIEHVMRFLVQLSTRVMILHHGERIYEGSPQGLVRDRTVIDVYLGEGASKRLGSLLATPAGA</sequence>
<gene>
    <name evidence="5" type="ORF">FRZ44_03750</name>
</gene>
<dbReference type="PANTHER" id="PTHR45772">
    <property type="entry name" value="CONSERVED COMPONENT OF ABC TRANSPORTER FOR NATURAL AMINO ACIDS-RELATED"/>
    <property type="match status" value="1"/>
</dbReference>
<dbReference type="Proteomes" id="UP000326202">
    <property type="component" value="Chromosome"/>
</dbReference>
<dbReference type="Gene3D" id="3.40.50.300">
    <property type="entry name" value="P-loop containing nucleotide triphosphate hydrolases"/>
    <property type="match status" value="1"/>
</dbReference>
<dbReference type="GO" id="GO:0005524">
    <property type="term" value="F:ATP binding"/>
    <property type="evidence" value="ECO:0007669"/>
    <property type="project" value="UniProtKB-KW"/>
</dbReference>
<dbReference type="GO" id="GO:0005886">
    <property type="term" value="C:plasma membrane"/>
    <property type="evidence" value="ECO:0007669"/>
    <property type="project" value="TreeGrafter"/>
</dbReference>
<dbReference type="GO" id="GO:0015808">
    <property type="term" value="P:L-alanine transport"/>
    <property type="evidence" value="ECO:0007669"/>
    <property type="project" value="TreeGrafter"/>
</dbReference>
<dbReference type="GO" id="GO:0042941">
    <property type="term" value="P:D-alanine transmembrane transport"/>
    <property type="evidence" value="ECO:0007669"/>
    <property type="project" value="TreeGrafter"/>
</dbReference>
<dbReference type="InterPro" id="IPR027417">
    <property type="entry name" value="P-loop_NTPase"/>
</dbReference>
<dbReference type="GO" id="GO:0005304">
    <property type="term" value="F:L-valine transmembrane transporter activity"/>
    <property type="evidence" value="ECO:0007669"/>
    <property type="project" value="TreeGrafter"/>
</dbReference>
<dbReference type="PROSITE" id="PS50893">
    <property type="entry name" value="ABC_TRANSPORTER_2"/>
    <property type="match status" value="1"/>
</dbReference>
<keyword evidence="1" id="KW-0813">Transport</keyword>